<gene>
    <name evidence="5" type="ORF">CHLRE_09g413300v5</name>
</gene>
<dbReference type="InterPro" id="IPR010376">
    <property type="entry name" value="GBBH-like_N"/>
</dbReference>
<feature type="compositionally biased region" description="Low complexity" evidence="3">
    <location>
        <begin position="63"/>
        <end position="77"/>
    </location>
</feature>
<dbReference type="GO" id="GO:0046872">
    <property type="term" value="F:metal ion binding"/>
    <property type="evidence" value="ECO:0007669"/>
    <property type="project" value="UniProtKB-KW"/>
</dbReference>
<dbReference type="PANTHER" id="PTHR35303">
    <property type="entry name" value="OS02G0197800 PROTEIN"/>
    <property type="match status" value="1"/>
</dbReference>
<dbReference type="KEGG" id="cre:CHLRE_09g413300v5"/>
<dbReference type="GeneID" id="5722325"/>
<feature type="compositionally biased region" description="Gly residues" evidence="3">
    <location>
        <begin position="83"/>
        <end position="95"/>
    </location>
</feature>
<feature type="region of interest" description="Disordered" evidence="3">
    <location>
        <begin position="50"/>
        <end position="95"/>
    </location>
</feature>
<keyword evidence="2" id="KW-0408">Iron</keyword>
<dbReference type="EMBL" id="CM008970">
    <property type="protein sequence ID" value="PNW79395.1"/>
    <property type="molecule type" value="Genomic_DNA"/>
</dbReference>
<evidence type="ECO:0000256" key="1">
    <source>
        <dbReference type="ARBA" id="ARBA00022723"/>
    </source>
</evidence>
<accession>A0A2K3DFU7</accession>
<organism evidence="5 6">
    <name type="scientific">Chlamydomonas reinhardtii</name>
    <name type="common">Chlamydomonas smithii</name>
    <dbReference type="NCBI Taxonomy" id="3055"/>
    <lineage>
        <taxon>Eukaryota</taxon>
        <taxon>Viridiplantae</taxon>
        <taxon>Chlorophyta</taxon>
        <taxon>core chlorophytes</taxon>
        <taxon>Chlorophyceae</taxon>
        <taxon>CS clade</taxon>
        <taxon>Chlamydomonadales</taxon>
        <taxon>Chlamydomonadaceae</taxon>
        <taxon>Chlamydomonas</taxon>
    </lineage>
</organism>
<feature type="domain" description="Gamma-butyrobetaine hydroxylase-like N-terminal" evidence="4">
    <location>
        <begin position="2"/>
        <end position="29"/>
    </location>
</feature>
<name>A0A2K3DFU7_CHLRE</name>
<dbReference type="AlphaFoldDB" id="A0A2K3DFU7"/>
<dbReference type="InParanoid" id="A0A2K3DFU7"/>
<dbReference type="STRING" id="3055.A0A2K3DFU7"/>
<dbReference type="InterPro" id="IPR038492">
    <property type="entry name" value="GBBH-like_N_sf"/>
</dbReference>
<dbReference type="Pfam" id="PF06155">
    <property type="entry name" value="GBBH-like_N"/>
    <property type="match status" value="1"/>
</dbReference>
<dbReference type="ExpressionAtlas" id="A0A2K3DFU7">
    <property type="expression patterns" value="baseline"/>
</dbReference>
<keyword evidence="6" id="KW-1185">Reference proteome</keyword>
<keyword evidence="1" id="KW-0479">Metal-binding</keyword>
<sequence>MRVEPLGNYAIRIHFDDLHASGIFTWDYLAHLGGTGRWPAMREYLRHLRAAGLSRDPSRKPPQHQQQQQQQQQQQPQAVSSPCGGGAHSSSTDGG</sequence>
<evidence type="ECO:0000256" key="2">
    <source>
        <dbReference type="ARBA" id="ARBA00023004"/>
    </source>
</evidence>
<dbReference type="PaxDb" id="3055-EDP00917"/>
<dbReference type="Gene3D" id="3.30.2020.30">
    <property type="match status" value="1"/>
</dbReference>
<proteinExistence type="predicted"/>
<evidence type="ECO:0000313" key="6">
    <source>
        <dbReference type="Proteomes" id="UP000006906"/>
    </source>
</evidence>
<evidence type="ECO:0000313" key="5">
    <source>
        <dbReference type="EMBL" id="PNW79395.1"/>
    </source>
</evidence>
<dbReference type="PANTHER" id="PTHR35303:SF5">
    <property type="entry name" value="OS02G0197800 PROTEIN"/>
    <property type="match status" value="1"/>
</dbReference>
<dbReference type="Gramene" id="PNW79395">
    <property type="protein sequence ID" value="PNW79395"/>
    <property type="gene ID" value="CHLRE_09g413300v5"/>
</dbReference>
<dbReference type="RefSeq" id="XP_001696809.2">
    <property type="nucleotide sequence ID" value="XM_001696757.2"/>
</dbReference>
<evidence type="ECO:0000259" key="4">
    <source>
        <dbReference type="Pfam" id="PF06155"/>
    </source>
</evidence>
<protein>
    <recommendedName>
        <fullName evidence="4">Gamma-butyrobetaine hydroxylase-like N-terminal domain-containing protein</fullName>
    </recommendedName>
</protein>
<dbReference type="Proteomes" id="UP000006906">
    <property type="component" value="Chromosome 9"/>
</dbReference>
<reference evidence="5 6" key="1">
    <citation type="journal article" date="2007" name="Science">
        <title>The Chlamydomonas genome reveals the evolution of key animal and plant functions.</title>
        <authorList>
            <person name="Merchant S.S."/>
            <person name="Prochnik S.E."/>
            <person name="Vallon O."/>
            <person name="Harris E.H."/>
            <person name="Karpowicz S.J."/>
            <person name="Witman G.B."/>
            <person name="Terry A."/>
            <person name="Salamov A."/>
            <person name="Fritz-Laylin L.K."/>
            <person name="Marechal-Drouard L."/>
            <person name="Marshall W.F."/>
            <person name="Qu L.H."/>
            <person name="Nelson D.R."/>
            <person name="Sanderfoot A.A."/>
            <person name="Spalding M.H."/>
            <person name="Kapitonov V.V."/>
            <person name="Ren Q."/>
            <person name="Ferris P."/>
            <person name="Lindquist E."/>
            <person name="Shapiro H."/>
            <person name="Lucas S.M."/>
            <person name="Grimwood J."/>
            <person name="Schmutz J."/>
            <person name="Cardol P."/>
            <person name="Cerutti H."/>
            <person name="Chanfreau G."/>
            <person name="Chen C.L."/>
            <person name="Cognat V."/>
            <person name="Croft M.T."/>
            <person name="Dent R."/>
            <person name="Dutcher S."/>
            <person name="Fernandez E."/>
            <person name="Fukuzawa H."/>
            <person name="Gonzalez-Ballester D."/>
            <person name="Gonzalez-Halphen D."/>
            <person name="Hallmann A."/>
            <person name="Hanikenne M."/>
            <person name="Hippler M."/>
            <person name="Inwood W."/>
            <person name="Jabbari K."/>
            <person name="Kalanon M."/>
            <person name="Kuras R."/>
            <person name="Lefebvre P.A."/>
            <person name="Lemaire S.D."/>
            <person name="Lobanov A.V."/>
            <person name="Lohr M."/>
            <person name="Manuell A."/>
            <person name="Meier I."/>
            <person name="Mets L."/>
            <person name="Mittag M."/>
            <person name="Mittelmeier T."/>
            <person name="Moroney J.V."/>
            <person name="Moseley J."/>
            <person name="Napoli C."/>
            <person name="Nedelcu A.M."/>
            <person name="Niyogi K."/>
            <person name="Novoselov S.V."/>
            <person name="Paulsen I.T."/>
            <person name="Pazour G."/>
            <person name="Purton S."/>
            <person name="Ral J.P."/>
            <person name="Riano-Pachon D.M."/>
            <person name="Riekhof W."/>
            <person name="Rymarquis L."/>
            <person name="Schroda M."/>
            <person name="Stern D."/>
            <person name="Umen J."/>
            <person name="Willows R."/>
            <person name="Wilson N."/>
            <person name="Zimmer S.L."/>
            <person name="Allmer J."/>
            <person name="Balk J."/>
            <person name="Bisova K."/>
            <person name="Chen C.J."/>
            <person name="Elias M."/>
            <person name="Gendler K."/>
            <person name="Hauser C."/>
            <person name="Lamb M.R."/>
            <person name="Ledford H."/>
            <person name="Long J.C."/>
            <person name="Minagawa J."/>
            <person name="Page M.D."/>
            <person name="Pan J."/>
            <person name="Pootakham W."/>
            <person name="Roje S."/>
            <person name="Rose A."/>
            <person name="Stahlberg E."/>
            <person name="Terauchi A.M."/>
            <person name="Yang P."/>
            <person name="Ball S."/>
            <person name="Bowler C."/>
            <person name="Dieckmann C.L."/>
            <person name="Gladyshev V.N."/>
            <person name="Green P."/>
            <person name="Jorgensen R."/>
            <person name="Mayfield S."/>
            <person name="Mueller-Roeber B."/>
            <person name="Rajamani S."/>
            <person name="Sayre R.T."/>
            <person name="Brokstein P."/>
            <person name="Dubchak I."/>
            <person name="Goodstein D."/>
            <person name="Hornick L."/>
            <person name="Huang Y.W."/>
            <person name="Jhaveri J."/>
            <person name="Luo Y."/>
            <person name="Martinez D."/>
            <person name="Ngau W.C."/>
            <person name="Otillar B."/>
            <person name="Poliakov A."/>
            <person name="Porter A."/>
            <person name="Szajkowski L."/>
            <person name="Werner G."/>
            <person name="Zhou K."/>
            <person name="Grigoriev I.V."/>
            <person name="Rokhsar D.S."/>
            <person name="Grossman A.R."/>
        </authorList>
    </citation>
    <scope>NUCLEOTIDE SEQUENCE [LARGE SCALE GENOMIC DNA]</scope>
    <source>
        <strain evidence="6">CC-503</strain>
    </source>
</reference>
<evidence type="ECO:0000256" key="3">
    <source>
        <dbReference type="SAM" id="MobiDB-lite"/>
    </source>
</evidence>
<dbReference type="OrthoDB" id="19707at2759"/>